<evidence type="ECO:0000313" key="4">
    <source>
        <dbReference type="EMBL" id="EAQ77937.1"/>
    </source>
</evidence>
<gene>
    <name evidence="4" type="ORF">DSM3645_27201</name>
</gene>
<feature type="signal peptide" evidence="3">
    <location>
        <begin position="1"/>
        <end position="29"/>
    </location>
</feature>
<keyword evidence="2" id="KW-0677">Repeat</keyword>
<dbReference type="RefSeq" id="WP_002653333.1">
    <property type="nucleotide sequence ID" value="NZ_CH672376.1"/>
</dbReference>
<keyword evidence="1" id="KW-0853">WD repeat</keyword>
<reference evidence="4 5" key="1">
    <citation type="submission" date="2006-02" db="EMBL/GenBank/DDBJ databases">
        <authorList>
            <person name="Amann R."/>
            <person name="Ferriera S."/>
            <person name="Johnson J."/>
            <person name="Kravitz S."/>
            <person name="Halpern A."/>
            <person name="Remington K."/>
            <person name="Beeson K."/>
            <person name="Tran B."/>
            <person name="Rogers Y.-H."/>
            <person name="Friedman R."/>
            <person name="Venter J.C."/>
        </authorList>
    </citation>
    <scope>NUCLEOTIDE SEQUENCE [LARGE SCALE GENOMIC DNA]</scope>
    <source>
        <strain evidence="4 5">DSM 3645</strain>
    </source>
</reference>
<organism evidence="4 5">
    <name type="scientific">Blastopirellula marina DSM 3645</name>
    <dbReference type="NCBI Taxonomy" id="314230"/>
    <lineage>
        <taxon>Bacteria</taxon>
        <taxon>Pseudomonadati</taxon>
        <taxon>Planctomycetota</taxon>
        <taxon>Planctomycetia</taxon>
        <taxon>Pirellulales</taxon>
        <taxon>Pirellulaceae</taxon>
        <taxon>Blastopirellula</taxon>
    </lineage>
</organism>
<name>A3ZZZ3_9BACT</name>
<dbReference type="HOGENOM" id="CLU_256339_0_0_0"/>
<evidence type="ECO:0000256" key="1">
    <source>
        <dbReference type="ARBA" id="ARBA00022574"/>
    </source>
</evidence>
<dbReference type="PANTHER" id="PTHR19857:SF8">
    <property type="entry name" value="ANGIO-ASSOCIATED MIGRATORY CELL PROTEIN"/>
    <property type="match status" value="1"/>
</dbReference>
<sequence length="1370" mass="151776">MIFFVCRRSTRWFAVGCFLLASSASIALRAQGQAEETPQPEIFTREYPDVKEFNTPSYRPIRVYPMDEVAKLAPWNPLTTGKSDEQLVDEIERLRASDLQPKFVHVRTAPLNRAAIVAADVSADGKTLLTYDAEQRLTTWSLPDGEQLVEFALDKASEQAAIAISSDGLQVLFGDASSQLLLFDAKTGRLEFTHDQLEFPIAAAAFSLGGARIAATDVKGHTYIAEPKAAGEVQKEKNIADLRPQIDVAVGDSGAYASAIASPTSVLFSTKIGISGGNISHSPYPIAGTAANNRQVLLVDNQKITLAYKHPENYKFTGTDEPSFLACYSARFDLQSQTAWITTEGGIDVRVVNYLPLFDLVRYPQIDQKIDQVLTAPDDNLLVLITKEGQADLWRLEGNQAAIDAELIRNLHALLEENRFAALELLAKRWSQLPFDLYDKEQQTLYYFLLDVVRNYKTNHWQDRTKSNTYKKFVVANPDCEFFRIVLTMDAIEMAWDCRGRGFAAGVDEKELKYFKMNLEQAANMLMPLFQRAEPPCPEAYAQAMELSKVEQWSDDATAYLYSEAQRNAPTYSRIWGEAAVGLMPRWGGAPDSSAKMAKDIADVVGGDDGDILYANIARCVRNYHGWEGTFESLQFSQPRVMQGYAKMALRDSTRQNMNLSQALMLARELNDRQTARQLAEHFDSIGAVPALHLWPGGLPEFEEVMTWTLKQPYQLARIEPKLPSATAQDLAPTDWELAKVEELDAIARGTNHATFTKGTSFSVGNRRPWKMELASDATRAVTIDQSGDLQVWNVASGEQLLQLTGDDAPGKGAVALSHDGKSMVVGSVKGTVELRDADTGKVLYQATGFEAPMVDAGMSTDGKHFYTVDEKAGVHIFSKGNKNSWAPQLLNPKNERLLEPVAVAIDLHGSYLQARRYKDRVEVMVIVPNAKGVTAKPATIRTSGPTQVVSGRYRYAVVTGDNIVKIVITSFKDASFEAFSQRMLQDVRRAKFSIDGRQLWCSTDRCIDIRDWDGGQHEGPVKLPAEISSGEGIRLAPDAGAFVNFDSKGTATVWTLEGNPLSREYLLAAELIKLMNEGRYDTLELLADHWADDNTPALDAIDDNLYSSLIMRLNLVAVRTGGAAGQEQKLREYLQVYPDSKLMRLALFELKYDLARQARGDKPNAATPGALLSDYRKRLEECKEILTPLIQRKDTPPEAYAAAIRLGRESGWDRSKMKFLLDRGMEAAPAYGRIYAETTMALLPEFGGSEGVAQQYAKSVADRIGGKQGDAAYFQIALCLSKTEGWPAVLKELNFSRERLLSGLVEIAQEHPRRHLIRTGMQLAQEGGDQAAGAAIAKIIQDQAFVPDDFQWPKGANSFDKAMQWATGQ</sequence>
<dbReference type="InterPro" id="IPR015943">
    <property type="entry name" value="WD40/YVTN_repeat-like_dom_sf"/>
</dbReference>
<dbReference type="InterPro" id="IPR051179">
    <property type="entry name" value="WD_repeat_multifunction"/>
</dbReference>
<accession>A3ZZZ3</accession>
<proteinExistence type="predicted"/>
<dbReference type="STRING" id="314230.DSM3645_27201"/>
<dbReference type="SUPFAM" id="SSF50998">
    <property type="entry name" value="Quinoprotein alcohol dehydrogenase-like"/>
    <property type="match status" value="1"/>
</dbReference>
<evidence type="ECO:0000313" key="5">
    <source>
        <dbReference type="Proteomes" id="UP000004358"/>
    </source>
</evidence>
<dbReference type="Gene3D" id="2.130.10.10">
    <property type="entry name" value="YVTN repeat-like/Quinoprotein amine dehydrogenase"/>
    <property type="match status" value="2"/>
</dbReference>
<dbReference type="InterPro" id="IPR011047">
    <property type="entry name" value="Quinoprotein_ADH-like_sf"/>
</dbReference>
<dbReference type="Proteomes" id="UP000004358">
    <property type="component" value="Unassembled WGS sequence"/>
</dbReference>
<protein>
    <submittedName>
        <fullName evidence="4">Uncharacterized protein</fullName>
    </submittedName>
</protein>
<evidence type="ECO:0000256" key="3">
    <source>
        <dbReference type="SAM" id="SignalP"/>
    </source>
</evidence>
<keyword evidence="3" id="KW-0732">Signal</keyword>
<dbReference type="OrthoDB" id="234275at2"/>
<evidence type="ECO:0000256" key="2">
    <source>
        <dbReference type="ARBA" id="ARBA00022737"/>
    </source>
</evidence>
<comment type="caution">
    <text evidence="4">The sequence shown here is derived from an EMBL/GenBank/DDBJ whole genome shotgun (WGS) entry which is preliminary data.</text>
</comment>
<feature type="chain" id="PRO_5002664227" evidence="3">
    <location>
        <begin position="30"/>
        <end position="1370"/>
    </location>
</feature>
<dbReference type="EMBL" id="AANZ01000026">
    <property type="protein sequence ID" value="EAQ77937.1"/>
    <property type="molecule type" value="Genomic_DNA"/>
</dbReference>
<dbReference type="PANTHER" id="PTHR19857">
    <property type="entry name" value="MITOCHONDRIAL DIVISION PROTEIN 1-RELATED"/>
    <property type="match status" value="1"/>
</dbReference>